<name>A0A0B8TC13_9SPHI</name>
<reference evidence="2" key="1">
    <citation type="submission" date="2014-04" db="EMBL/GenBank/DDBJ databases">
        <title>Whole-Genome optical mapping and complete genome sequence of Sphingobacterium deserti sp. nov., a new spaces isolated from desert in the west of China.</title>
        <authorList>
            <person name="Teng C."/>
            <person name="Zhou Z."/>
            <person name="Li X."/>
            <person name="Chen M."/>
            <person name="Lin M."/>
            <person name="Wang L."/>
            <person name="Su S."/>
            <person name="Zhang C."/>
            <person name="Zhang W."/>
        </authorList>
    </citation>
    <scope>NUCLEOTIDE SEQUENCE [LARGE SCALE GENOMIC DNA]</scope>
    <source>
        <strain evidence="2">ACCC05744</strain>
    </source>
</reference>
<proteinExistence type="predicted"/>
<organism evidence="1 2">
    <name type="scientific">Sphingobacterium deserti</name>
    <dbReference type="NCBI Taxonomy" id="1229276"/>
    <lineage>
        <taxon>Bacteria</taxon>
        <taxon>Pseudomonadati</taxon>
        <taxon>Bacteroidota</taxon>
        <taxon>Sphingobacteriia</taxon>
        <taxon>Sphingobacteriales</taxon>
        <taxon>Sphingobacteriaceae</taxon>
        <taxon>Sphingobacterium</taxon>
    </lineage>
</organism>
<dbReference type="AlphaFoldDB" id="A0A0B8TC13"/>
<comment type="caution">
    <text evidence="1">The sequence shown here is derived from an EMBL/GenBank/DDBJ whole genome shotgun (WGS) entry which is preliminary data.</text>
</comment>
<sequence>MVSFTSEKVMWGVSNGECGYKDQDRPAGFNIKQMHSSITNANDETESYF</sequence>
<gene>
    <name evidence="1" type="ORF">DI53_0383</name>
</gene>
<keyword evidence="2" id="KW-1185">Reference proteome</keyword>
<reference evidence="1 2" key="2">
    <citation type="journal article" date="2015" name="PLoS ONE">
        <title>Whole-Genome Optical Mapping and Finished Genome Sequence of Sphingobacterium deserti sp. nov., a New Species Isolated from the Western Desert of China.</title>
        <authorList>
            <person name="Teng C."/>
            <person name="Zhou Z."/>
            <person name="Molnar I."/>
            <person name="Li X."/>
            <person name="Tang R."/>
            <person name="Chen M."/>
            <person name="Wang L."/>
            <person name="Su S."/>
            <person name="Zhang W."/>
            <person name="Lin M."/>
        </authorList>
    </citation>
    <scope>NUCLEOTIDE SEQUENCE [LARGE SCALE GENOMIC DNA]</scope>
    <source>
        <strain evidence="2">ACCC05744</strain>
    </source>
</reference>
<accession>A0A0B8TC13</accession>
<dbReference type="Proteomes" id="UP000031802">
    <property type="component" value="Unassembled WGS sequence"/>
</dbReference>
<dbReference type="EMBL" id="JJMU01000005">
    <property type="protein sequence ID" value="KGE15830.1"/>
    <property type="molecule type" value="Genomic_DNA"/>
</dbReference>
<dbReference type="PATRIC" id="fig|1229276.3.peg.397"/>
<protein>
    <submittedName>
        <fullName evidence="1">Uncharacterized protein</fullName>
    </submittedName>
</protein>
<evidence type="ECO:0000313" key="1">
    <source>
        <dbReference type="EMBL" id="KGE15830.1"/>
    </source>
</evidence>
<evidence type="ECO:0000313" key="2">
    <source>
        <dbReference type="Proteomes" id="UP000031802"/>
    </source>
</evidence>